<proteinExistence type="predicted"/>
<reference evidence="1 2" key="1">
    <citation type="journal article" date="2019" name="Sci. Rep.">
        <title>Orb-weaving spider Araneus ventricosus genome elucidates the spidroin gene catalogue.</title>
        <authorList>
            <person name="Kono N."/>
            <person name="Nakamura H."/>
            <person name="Ohtoshi R."/>
            <person name="Moran D.A.P."/>
            <person name="Shinohara A."/>
            <person name="Yoshida Y."/>
            <person name="Fujiwara M."/>
            <person name="Mori M."/>
            <person name="Tomita M."/>
            <person name="Arakawa K."/>
        </authorList>
    </citation>
    <scope>NUCLEOTIDE SEQUENCE [LARGE SCALE GENOMIC DNA]</scope>
</reference>
<dbReference type="AlphaFoldDB" id="A0A4Y2EU13"/>
<organism evidence="1 2">
    <name type="scientific">Araneus ventricosus</name>
    <name type="common">Orbweaver spider</name>
    <name type="synonym">Epeira ventricosa</name>
    <dbReference type="NCBI Taxonomy" id="182803"/>
    <lineage>
        <taxon>Eukaryota</taxon>
        <taxon>Metazoa</taxon>
        <taxon>Ecdysozoa</taxon>
        <taxon>Arthropoda</taxon>
        <taxon>Chelicerata</taxon>
        <taxon>Arachnida</taxon>
        <taxon>Araneae</taxon>
        <taxon>Araneomorphae</taxon>
        <taxon>Entelegynae</taxon>
        <taxon>Araneoidea</taxon>
        <taxon>Araneidae</taxon>
        <taxon>Araneus</taxon>
    </lineage>
</organism>
<gene>
    <name evidence="1" type="ORF">AVEN_56904_1</name>
</gene>
<sequence>MFPLELSGNDLVSLPLQEVQLTEPSVNSPNPEIPVKFRIPESSVKSPIPDPSNANQPQMTRCGRAINRPKKLNLVTLI</sequence>
<evidence type="ECO:0000313" key="2">
    <source>
        <dbReference type="Proteomes" id="UP000499080"/>
    </source>
</evidence>
<comment type="caution">
    <text evidence="1">The sequence shown here is derived from an EMBL/GenBank/DDBJ whole genome shotgun (WGS) entry which is preliminary data.</text>
</comment>
<protein>
    <submittedName>
        <fullName evidence="1">Uncharacterized protein</fullName>
    </submittedName>
</protein>
<keyword evidence="2" id="KW-1185">Reference proteome</keyword>
<name>A0A4Y2EU13_ARAVE</name>
<evidence type="ECO:0000313" key="1">
    <source>
        <dbReference type="EMBL" id="GBM31799.1"/>
    </source>
</evidence>
<dbReference type="Proteomes" id="UP000499080">
    <property type="component" value="Unassembled WGS sequence"/>
</dbReference>
<dbReference type="EMBL" id="BGPR01000692">
    <property type="protein sequence ID" value="GBM31799.1"/>
    <property type="molecule type" value="Genomic_DNA"/>
</dbReference>
<accession>A0A4Y2EU13</accession>